<dbReference type="Pfam" id="PF00089">
    <property type="entry name" value="Trypsin"/>
    <property type="match status" value="1"/>
</dbReference>
<sequence>MMAMSCWKSLVLLLWPVICHSFEVGYTASMVNFPFVAAIYYKEGKFNHQRPFCTGTIITDDYVLTTAGCMHRRNPEKPKEEMYKSVLQHHITAWIGSPFGFVKGSRLVDAQMVVIQNFHFPRKQDLTAIWKSDAPPYNNYTVNGFTYFYLDFCLLKTQKQIIYNNFVHGIPFDVENVMTAMDFWNTTIHNDVDTSGNVVPDCYAAGWGGLKDLERPNYNTLYRLRYVKARFTERIHCVVAYCGNCTLCYLRYFNESTYACFSSYMTGDTCEEDEGAPLFCPWFGFKNRRGLGWGAMLGLLSGKMGSCLETKLPSMYNLIWMAYPFFSRIMHFLWPPPGHEWLVPQRDFENDYEQELD</sequence>
<comment type="similarity">
    <text evidence="2">Belongs to the peptidase S1 family. CLIP subfamily.</text>
</comment>
<keyword evidence="6" id="KW-1185">Reference proteome</keyword>
<dbReference type="AlphaFoldDB" id="A0A8S9XWM6"/>
<evidence type="ECO:0000259" key="4">
    <source>
        <dbReference type="PROSITE" id="PS50240"/>
    </source>
</evidence>
<dbReference type="SMART" id="SM00020">
    <property type="entry name" value="Tryp_SPc"/>
    <property type="match status" value="1"/>
</dbReference>
<dbReference type="Gene3D" id="2.40.10.10">
    <property type="entry name" value="Trypsin-like serine proteases"/>
    <property type="match status" value="2"/>
</dbReference>
<evidence type="ECO:0000313" key="6">
    <source>
        <dbReference type="Proteomes" id="UP000466442"/>
    </source>
</evidence>
<dbReference type="EMBL" id="WIXP02000004">
    <property type="protein sequence ID" value="KAF6212668.1"/>
    <property type="molecule type" value="Genomic_DNA"/>
</dbReference>
<keyword evidence="1" id="KW-1015">Disulfide bond</keyword>
<dbReference type="InterPro" id="IPR009003">
    <property type="entry name" value="Peptidase_S1_PA"/>
</dbReference>
<accession>A0A8S9XWM6</accession>
<reference evidence="5" key="1">
    <citation type="journal article" date="2021" name="Mol. Ecol. Resour.">
        <title>Apolygus lucorum genome provides insights into omnivorousness and mesophyll feeding.</title>
        <authorList>
            <person name="Liu Y."/>
            <person name="Liu H."/>
            <person name="Wang H."/>
            <person name="Huang T."/>
            <person name="Liu B."/>
            <person name="Yang B."/>
            <person name="Yin L."/>
            <person name="Li B."/>
            <person name="Zhang Y."/>
            <person name="Zhang S."/>
            <person name="Jiang F."/>
            <person name="Zhang X."/>
            <person name="Ren Y."/>
            <person name="Wang B."/>
            <person name="Wang S."/>
            <person name="Lu Y."/>
            <person name="Wu K."/>
            <person name="Fan W."/>
            <person name="Wang G."/>
        </authorList>
    </citation>
    <scope>NUCLEOTIDE SEQUENCE</scope>
    <source>
        <strain evidence="5">12Hb</strain>
    </source>
</reference>
<evidence type="ECO:0000256" key="3">
    <source>
        <dbReference type="SAM" id="SignalP"/>
    </source>
</evidence>
<evidence type="ECO:0000256" key="1">
    <source>
        <dbReference type="ARBA" id="ARBA00023157"/>
    </source>
</evidence>
<comment type="caution">
    <text evidence="5">The sequence shown here is derived from an EMBL/GenBank/DDBJ whole genome shotgun (WGS) entry which is preliminary data.</text>
</comment>
<gene>
    <name evidence="5" type="ORF">GE061_013194</name>
</gene>
<dbReference type="GO" id="GO:0004252">
    <property type="term" value="F:serine-type endopeptidase activity"/>
    <property type="evidence" value="ECO:0007669"/>
    <property type="project" value="InterPro"/>
</dbReference>
<evidence type="ECO:0000313" key="5">
    <source>
        <dbReference type="EMBL" id="KAF6212668.1"/>
    </source>
</evidence>
<dbReference type="GO" id="GO:0006508">
    <property type="term" value="P:proteolysis"/>
    <property type="evidence" value="ECO:0007669"/>
    <property type="project" value="InterPro"/>
</dbReference>
<dbReference type="InterPro" id="IPR001254">
    <property type="entry name" value="Trypsin_dom"/>
</dbReference>
<dbReference type="PANTHER" id="PTHR24256">
    <property type="entry name" value="TRYPTASE-RELATED"/>
    <property type="match status" value="1"/>
</dbReference>
<dbReference type="InterPro" id="IPR051487">
    <property type="entry name" value="Ser/Thr_Proteases_Immune/Dev"/>
</dbReference>
<feature type="domain" description="Peptidase S1" evidence="4">
    <location>
        <begin position="22"/>
        <end position="347"/>
    </location>
</feature>
<dbReference type="SUPFAM" id="SSF50494">
    <property type="entry name" value="Trypsin-like serine proteases"/>
    <property type="match status" value="1"/>
</dbReference>
<feature type="chain" id="PRO_5035839844" description="Peptidase S1 domain-containing protein" evidence="3">
    <location>
        <begin position="22"/>
        <end position="357"/>
    </location>
</feature>
<dbReference type="Proteomes" id="UP000466442">
    <property type="component" value="Unassembled WGS sequence"/>
</dbReference>
<dbReference type="InterPro" id="IPR043504">
    <property type="entry name" value="Peptidase_S1_PA_chymotrypsin"/>
</dbReference>
<feature type="signal peptide" evidence="3">
    <location>
        <begin position="1"/>
        <end position="21"/>
    </location>
</feature>
<evidence type="ECO:0000256" key="2">
    <source>
        <dbReference type="ARBA" id="ARBA00024195"/>
    </source>
</evidence>
<keyword evidence="3" id="KW-0732">Signal</keyword>
<proteinExistence type="inferred from homology"/>
<protein>
    <recommendedName>
        <fullName evidence="4">Peptidase S1 domain-containing protein</fullName>
    </recommendedName>
</protein>
<organism evidence="5 6">
    <name type="scientific">Apolygus lucorum</name>
    <name type="common">Small green plant bug</name>
    <name type="synonym">Lygocoris lucorum</name>
    <dbReference type="NCBI Taxonomy" id="248454"/>
    <lineage>
        <taxon>Eukaryota</taxon>
        <taxon>Metazoa</taxon>
        <taxon>Ecdysozoa</taxon>
        <taxon>Arthropoda</taxon>
        <taxon>Hexapoda</taxon>
        <taxon>Insecta</taxon>
        <taxon>Pterygota</taxon>
        <taxon>Neoptera</taxon>
        <taxon>Paraneoptera</taxon>
        <taxon>Hemiptera</taxon>
        <taxon>Heteroptera</taxon>
        <taxon>Panheteroptera</taxon>
        <taxon>Cimicomorpha</taxon>
        <taxon>Miridae</taxon>
        <taxon>Mirini</taxon>
        <taxon>Apolygus</taxon>
    </lineage>
</organism>
<dbReference type="PROSITE" id="PS50240">
    <property type="entry name" value="TRYPSIN_DOM"/>
    <property type="match status" value="1"/>
</dbReference>
<name>A0A8S9XWM6_APOLU</name>